<dbReference type="InterPro" id="IPR020889">
    <property type="entry name" value="LipoPS_assembly_LptD"/>
</dbReference>
<evidence type="ECO:0000259" key="7">
    <source>
        <dbReference type="Pfam" id="PF04453"/>
    </source>
</evidence>
<reference evidence="8 9" key="1">
    <citation type="submission" date="2020-08" db="EMBL/GenBank/DDBJ databases">
        <title>Streptomycin Non-resistant strain, P. mexicana.</title>
        <authorList>
            <person name="Ganesh-Kumar S."/>
            <person name="Zhe T."/>
            <person name="Yu Z."/>
            <person name="Min Y."/>
        </authorList>
    </citation>
    <scope>NUCLEOTIDE SEQUENCE [LARGE SCALE GENOMIC DNA]</scope>
    <source>
        <strain evidence="8 9">GTZY2</strain>
    </source>
</reference>
<dbReference type="HAMAP" id="MF_01411">
    <property type="entry name" value="LPS_assembly_LptD"/>
    <property type="match status" value="1"/>
</dbReference>
<dbReference type="RefSeq" id="WP_187574472.1">
    <property type="nucleotide sequence ID" value="NZ_CP060731.1"/>
</dbReference>
<accession>A0A7G9TGV8</accession>
<sequence length="822" mass="93036" precursor="true">MRPALRLLPLPLSIALCLPALADDEKPESWALCPVQDAVPAFGEAPQAPAPGNAQATREQRAEQPTSIEGDSLGGTETNLEYQGNVALSRGDQFLGADNLKYDQEKDTYVADGHIRYQDAGIRLMADSARGDQGADTHQIDNVRYQLVSRRGNGGADRIDMKGPEGSLLHSTYSTCDPEDRRWELRSRRIDINTDDGWGVARGATIRLGKVPVLYVPYLKFPIDDQRHTGLLYPAVGLSGRNGFDWKQPIYLNLAPNYDATLEPRYMSERGFQMGAEFRYLYEKGRGEIQGTWMNKDDLVRDRMGEVDYDENNPNNPDPDDGRGFFSFQGNHRFSRNWQARANLIWLSDARYQEDFGNSLYGQAYSSVTSTAGVYGAGEFWSAGVMADQWQLSDYLSSEASLPYNRLPRAYFNWNQPLSRWITVGGHAEAVRFQHNEWGDGSRLDIKPTISFPLQGAAWYVTPTLAYRHTEYRLDAELAQTTAISRARAAYGIPANQPVSAAQIAEFYDRSPSRSLPIGSLDAGVYFDRETEIKGDRFLQTLEPRLFYLKAPYREQDGLPIFDTRPFNFSYGQLFRDNRYTGPDRQTDANQLTLALSTRLLRQKDGFERLSASIGQIRYFDDSRVVLPGEAQLEKGKSAWVVDANYAPTDRWTIGASYQWDPKFRREDLASVRARYLLPDDGVVNITYRRRRDLLEQADFSFLYPVTPAWSVVGRYYHSFYRDAATDQEPGLLEGVAGVQWDSCCLAVRALVRRYVRNREGDMNTGFQVEFVLKGLGSAGQDTERTLRRAILGYYRDDLYLVPPSNIAQRPDDTSYDPDPIP</sequence>
<dbReference type="PANTHER" id="PTHR30189:SF1">
    <property type="entry name" value="LPS-ASSEMBLY PROTEIN LPTD"/>
    <property type="match status" value="1"/>
</dbReference>
<evidence type="ECO:0000256" key="3">
    <source>
        <dbReference type="ARBA" id="ARBA00023237"/>
    </source>
</evidence>
<evidence type="ECO:0000256" key="2">
    <source>
        <dbReference type="ARBA" id="ARBA00023136"/>
    </source>
</evidence>
<keyword evidence="3 4" id="KW-0998">Cell outer membrane</keyword>
<evidence type="ECO:0000256" key="4">
    <source>
        <dbReference type="HAMAP-Rule" id="MF_01411"/>
    </source>
</evidence>
<proteinExistence type="inferred from homology"/>
<dbReference type="Proteomes" id="UP000515838">
    <property type="component" value="Chromosome"/>
</dbReference>
<evidence type="ECO:0000313" key="8">
    <source>
        <dbReference type="EMBL" id="QNN79333.1"/>
    </source>
</evidence>
<dbReference type="Pfam" id="PF04453">
    <property type="entry name" value="LptD"/>
    <property type="match status" value="1"/>
</dbReference>
<evidence type="ECO:0000259" key="6">
    <source>
        <dbReference type="Pfam" id="PF03968"/>
    </source>
</evidence>
<dbReference type="GO" id="GO:0043165">
    <property type="term" value="P:Gram-negative-bacterium-type cell outer membrane assembly"/>
    <property type="evidence" value="ECO:0007669"/>
    <property type="project" value="UniProtKB-UniRule"/>
</dbReference>
<feature type="compositionally biased region" description="Polar residues" evidence="5">
    <location>
        <begin position="63"/>
        <end position="78"/>
    </location>
</feature>
<comment type="function">
    <text evidence="4">Together with LptE, is involved in the assembly of lipopolysaccharide (LPS) at the surface of the outer membrane.</text>
</comment>
<keyword evidence="1 4" id="KW-0732">Signal</keyword>
<feature type="domain" description="Organic solvent tolerance-like N-terminal" evidence="6">
    <location>
        <begin position="79"/>
        <end position="197"/>
    </location>
</feature>
<comment type="subcellular location">
    <subcellularLocation>
        <location evidence="4">Cell outer membrane</location>
    </subcellularLocation>
</comment>
<dbReference type="GO" id="GO:0009279">
    <property type="term" value="C:cell outer membrane"/>
    <property type="evidence" value="ECO:0007669"/>
    <property type="project" value="UniProtKB-SubCell"/>
</dbReference>
<protein>
    <recommendedName>
        <fullName evidence="4">LPS-assembly protein LptD</fullName>
    </recommendedName>
</protein>
<dbReference type="InterPro" id="IPR005653">
    <property type="entry name" value="OstA-like_N"/>
</dbReference>
<dbReference type="PANTHER" id="PTHR30189">
    <property type="entry name" value="LPS-ASSEMBLY PROTEIN"/>
    <property type="match status" value="1"/>
</dbReference>
<feature type="signal peptide" evidence="4">
    <location>
        <begin position="1"/>
        <end position="22"/>
    </location>
</feature>
<dbReference type="Pfam" id="PF03968">
    <property type="entry name" value="LptD_N"/>
    <property type="match status" value="1"/>
</dbReference>
<feature type="chain" id="PRO_5029067740" description="LPS-assembly protein LptD" evidence="4">
    <location>
        <begin position="23"/>
        <end position="822"/>
    </location>
</feature>
<evidence type="ECO:0000256" key="5">
    <source>
        <dbReference type="SAM" id="MobiDB-lite"/>
    </source>
</evidence>
<evidence type="ECO:0000256" key="1">
    <source>
        <dbReference type="ARBA" id="ARBA00022729"/>
    </source>
</evidence>
<evidence type="ECO:0000313" key="9">
    <source>
        <dbReference type="Proteomes" id="UP000515838"/>
    </source>
</evidence>
<feature type="compositionally biased region" description="Low complexity" evidence="5">
    <location>
        <begin position="45"/>
        <end position="56"/>
    </location>
</feature>
<dbReference type="GeneID" id="81470907"/>
<comment type="similarity">
    <text evidence="4">Belongs to the LptD family.</text>
</comment>
<organism evidence="8 9">
    <name type="scientific">Pseudoxanthomonas mexicana</name>
    <dbReference type="NCBI Taxonomy" id="128785"/>
    <lineage>
        <taxon>Bacteria</taxon>
        <taxon>Pseudomonadati</taxon>
        <taxon>Pseudomonadota</taxon>
        <taxon>Gammaproteobacteria</taxon>
        <taxon>Lysobacterales</taxon>
        <taxon>Lysobacteraceae</taxon>
        <taxon>Pseudoxanthomonas</taxon>
    </lineage>
</organism>
<gene>
    <name evidence="4 8" type="primary">lptD</name>
    <name evidence="8" type="ORF">IAE60_08005</name>
</gene>
<dbReference type="GO" id="GO:1990351">
    <property type="term" value="C:transporter complex"/>
    <property type="evidence" value="ECO:0007669"/>
    <property type="project" value="TreeGrafter"/>
</dbReference>
<comment type="subunit">
    <text evidence="4">Component of the lipopolysaccharide transport and assembly complex. Interacts with LptE and LptA.</text>
</comment>
<feature type="domain" description="LptD C-terminal" evidence="7">
    <location>
        <begin position="323"/>
        <end position="710"/>
    </location>
</feature>
<feature type="region of interest" description="Disordered" evidence="5">
    <location>
        <begin position="42"/>
        <end position="78"/>
    </location>
</feature>
<dbReference type="InterPro" id="IPR007543">
    <property type="entry name" value="LptD_C"/>
</dbReference>
<keyword evidence="2 4" id="KW-0472">Membrane</keyword>
<dbReference type="AlphaFoldDB" id="A0A7G9TGV8"/>
<dbReference type="GO" id="GO:0015920">
    <property type="term" value="P:lipopolysaccharide transport"/>
    <property type="evidence" value="ECO:0007669"/>
    <property type="project" value="InterPro"/>
</dbReference>
<dbReference type="EMBL" id="CP060731">
    <property type="protein sequence ID" value="QNN79333.1"/>
    <property type="molecule type" value="Genomic_DNA"/>
</dbReference>
<dbReference type="InterPro" id="IPR050218">
    <property type="entry name" value="LptD"/>
</dbReference>
<name>A0A7G9TGV8_PSEMX</name>
<comment type="caution">
    <text evidence="4">Lacks conserved residue(s) required for the propagation of feature annotation.</text>
</comment>